<dbReference type="Pfam" id="PF11950">
    <property type="entry name" value="DUF3467"/>
    <property type="match status" value="1"/>
</dbReference>
<dbReference type="AlphaFoldDB" id="A0A1W9S0U7"/>
<gene>
    <name evidence="1" type="ORF">B6D57_02985</name>
</gene>
<dbReference type="InterPro" id="IPR021857">
    <property type="entry name" value="DUF3467"/>
</dbReference>
<reference evidence="2" key="1">
    <citation type="submission" date="2017-03" db="EMBL/GenBank/DDBJ databases">
        <title>Novel pathways for hydrocarbon cycling and metabolic interdependencies in hydrothermal sediment communities.</title>
        <authorList>
            <person name="Dombrowski N."/>
            <person name="Seitz K."/>
            <person name="Teske A."/>
            <person name="Baker B."/>
        </authorList>
    </citation>
    <scope>NUCLEOTIDE SEQUENCE [LARGE SCALE GENOMIC DNA]</scope>
</reference>
<organism evidence="1 2">
    <name type="scientific">Candidatus Coatesbacteria bacterium 4484_99</name>
    <dbReference type="NCBI Taxonomy" id="1970774"/>
    <lineage>
        <taxon>Bacteria</taxon>
        <taxon>Candidatus Coatesiibacteriota</taxon>
    </lineage>
</organism>
<evidence type="ECO:0008006" key="3">
    <source>
        <dbReference type="Google" id="ProtNLM"/>
    </source>
</evidence>
<evidence type="ECO:0000313" key="1">
    <source>
        <dbReference type="EMBL" id="OQX90469.1"/>
    </source>
</evidence>
<sequence>MMEKRQERIQARVDDNVAEGTYSNLLNVIFSQAEFILDFGRLVPGKREVKIVSRIITSPMHLKRFVKILEDNIKQYEDKFGSIKDFDKKEDGERIGF</sequence>
<dbReference type="Proteomes" id="UP000192611">
    <property type="component" value="Unassembled WGS sequence"/>
</dbReference>
<proteinExistence type="predicted"/>
<protein>
    <recommendedName>
        <fullName evidence="3">DUF3467 domain-containing protein</fullName>
    </recommendedName>
</protein>
<name>A0A1W9S0U7_9BACT</name>
<accession>A0A1W9S0U7</accession>
<evidence type="ECO:0000313" key="2">
    <source>
        <dbReference type="Proteomes" id="UP000192611"/>
    </source>
</evidence>
<comment type="caution">
    <text evidence="1">The sequence shown here is derived from an EMBL/GenBank/DDBJ whole genome shotgun (WGS) entry which is preliminary data.</text>
</comment>
<dbReference type="EMBL" id="NATQ01000050">
    <property type="protein sequence ID" value="OQX90469.1"/>
    <property type="molecule type" value="Genomic_DNA"/>
</dbReference>